<protein>
    <submittedName>
        <fullName evidence="1">Uncharacterized protein</fullName>
    </submittedName>
</protein>
<evidence type="ECO:0000313" key="1">
    <source>
        <dbReference type="EMBL" id="KRL08659.1"/>
    </source>
</evidence>
<name>A0A0R1MWJ5_9LACO</name>
<comment type="caution">
    <text evidence="1">The sequence shown here is derived from an EMBL/GenBank/DDBJ whole genome shotgun (WGS) entry which is preliminary data.</text>
</comment>
<reference evidence="1 2" key="1">
    <citation type="journal article" date="2015" name="Genome Announc.">
        <title>Expanding the biotechnology potential of lactobacilli through comparative genomics of 213 strains and associated genera.</title>
        <authorList>
            <person name="Sun Z."/>
            <person name="Harris H.M."/>
            <person name="McCann A."/>
            <person name="Guo C."/>
            <person name="Argimon S."/>
            <person name="Zhang W."/>
            <person name="Yang X."/>
            <person name="Jeffery I.B."/>
            <person name="Cooney J.C."/>
            <person name="Kagawa T.F."/>
            <person name="Liu W."/>
            <person name="Song Y."/>
            <person name="Salvetti E."/>
            <person name="Wrobel A."/>
            <person name="Rasinkangas P."/>
            <person name="Parkhill J."/>
            <person name="Rea M.C."/>
            <person name="O'Sullivan O."/>
            <person name="Ritari J."/>
            <person name="Douillard F.P."/>
            <person name="Paul Ross R."/>
            <person name="Yang R."/>
            <person name="Briner A.E."/>
            <person name="Felis G.E."/>
            <person name="de Vos W.M."/>
            <person name="Barrangou R."/>
            <person name="Klaenhammer T.R."/>
            <person name="Caufield P.W."/>
            <person name="Cui Y."/>
            <person name="Zhang H."/>
            <person name="O'Toole P.W."/>
        </authorList>
    </citation>
    <scope>NUCLEOTIDE SEQUENCE [LARGE SCALE GENOMIC DNA]</scope>
    <source>
        <strain evidence="1 2">DSM 12744</strain>
    </source>
</reference>
<organism evidence="1 2">
    <name type="scientific">Schleiferilactobacillus perolens DSM 12744</name>
    <dbReference type="NCBI Taxonomy" id="1423792"/>
    <lineage>
        <taxon>Bacteria</taxon>
        <taxon>Bacillati</taxon>
        <taxon>Bacillota</taxon>
        <taxon>Bacilli</taxon>
        <taxon>Lactobacillales</taxon>
        <taxon>Lactobacillaceae</taxon>
        <taxon>Schleiferilactobacillus</taxon>
    </lineage>
</organism>
<sequence>MTPEQIAAFLNQPFGEYKLSADQINMAVSIKDSIAEGMNNGSIVLADQSYTDAFETKLNIETRGKGTMAVKAAVAVIKATLKRIGKSAWDGMVKKIETATATQLVYFHWQAINKTLQTLTNFEGHIEDAIIHFLTQHGMNAWLAGVVTRLAITLLL</sequence>
<gene>
    <name evidence="1" type="ORF">FD09_GL001571</name>
</gene>
<dbReference type="AlphaFoldDB" id="A0A0R1MWJ5"/>
<accession>A0A0R1MWJ5</accession>
<keyword evidence="2" id="KW-1185">Reference proteome</keyword>
<dbReference type="PATRIC" id="fig|1423792.3.peg.1589"/>
<dbReference type="EMBL" id="AZEC01000021">
    <property type="protein sequence ID" value="KRL08659.1"/>
    <property type="molecule type" value="Genomic_DNA"/>
</dbReference>
<dbReference type="Proteomes" id="UP000051330">
    <property type="component" value="Unassembled WGS sequence"/>
</dbReference>
<proteinExistence type="predicted"/>
<evidence type="ECO:0000313" key="2">
    <source>
        <dbReference type="Proteomes" id="UP000051330"/>
    </source>
</evidence>